<dbReference type="SUPFAM" id="SSF52833">
    <property type="entry name" value="Thioredoxin-like"/>
    <property type="match status" value="1"/>
</dbReference>
<organism evidence="3 4">
    <name type="scientific">Acinetobacter apis</name>
    <dbReference type="NCBI Taxonomy" id="1229165"/>
    <lineage>
        <taxon>Bacteria</taxon>
        <taxon>Pseudomonadati</taxon>
        <taxon>Pseudomonadota</taxon>
        <taxon>Gammaproteobacteria</taxon>
        <taxon>Moraxellales</taxon>
        <taxon>Moraxellaceae</taxon>
        <taxon>Acinetobacter</taxon>
    </lineage>
</organism>
<evidence type="ECO:0000313" key="3">
    <source>
        <dbReference type="EMBL" id="SNQ30150.1"/>
    </source>
</evidence>
<dbReference type="OrthoDB" id="9781431at2"/>
<sequence>MALELSEHQGITLLSHSDDFRSHWVRFMLTEKEIKYQLILTDYEDEDLASLNPYNTLPVLLDQGIKLFNTTIIAEYIDDRYRQNKLFTDSPLERAEQRQYIWRFEKDWFLLADQILLHPDSMNAAQKKAAQIKLKDTLVSLTPLFQHFPFFMSDHFSILDCMIAPMLLRLHDMGIELPQPQCKAIFLYQQRIFNRTSFVKAMTLQEKNRYSKLIKKQ</sequence>
<dbReference type="PROSITE" id="PS50404">
    <property type="entry name" value="GST_NTER"/>
    <property type="match status" value="1"/>
</dbReference>
<dbReference type="AlphaFoldDB" id="A0A217EIN2"/>
<dbReference type="Pfam" id="PF02798">
    <property type="entry name" value="GST_N"/>
    <property type="match status" value="1"/>
</dbReference>
<dbReference type="InterPro" id="IPR050983">
    <property type="entry name" value="GST_Omega/HSP26"/>
</dbReference>
<dbReference type="InterPro" id="IPR040079">
    <property type="entry name" value="Glutathione_S-Trfase"/>
</dbReference>
<dbReference type="PROSITE" id="PS50405">
    <property type="entry name" value="GST_CTER"/>
    <property type="match status" value="1"/>
</dbReference>
<evidence type="ECO:0000259" key="2">
    <source>
        <dbReference type="PROSITE" id="PS50405"/>
    </source>
</evidence>
<evidence type="ECO:0000259" key="1">
    <source>
        <dbReference type="PROSITE" id="PS50404"/>
    </source>
</evidence>
<dbReference type="InterPro" id="IPR036249">
    <property type="entry name" value="Thioredoxin-like_sf"/>
</dbReference>
<dbReference type="InterPro" id="IPR036282">
    <property type="entry name" value="Glutathione-S-Trfase_C_sf"/>
</dbReference>
<feature type="domain" description="GST N-terminal" evidence="1">
    <location>
        <begin position="9"/>
        <end position="85"/>
    </location>
</feature>
<evidence type="ECO:0000313" key="4">
    <source>
        <dbReference type="Proteomes" id="UP000243463"/>
    </source>
</evidence>
<dbReference type="Gene3D" id="1.20.1050.10">
    <property type="match status" value="1"/>
</dbReference>
<dbReference type="SUPFAM" id="SSF47616">
    <property type="entry name" value="GST C-terminal domain-like"/>
    <property type="match status" value="1"/>
</dbReference>
<name>A0A217EIN2_9GAMM</name>
<dbReference type="SFLD" id="SFLDS00019">
    <property type="entry name" value="Glutathione_Transferase_(cytos"/>
    <property type="match status" value="1"/>
</dbReference>
<feature type="domain" description="GST C-terminal" evidence="2">
    <location>
        <begin position="90"/>
        <end position="211"/>
    </location>
</feature>
<dbReference type="InterPro" id="IPR004045">
    <property type="entry name" value="Glutathione_S-Trfase_N"/>
</dbReference>
<dbReference type="Gene3D" id="3.40.30.10">
    <property type="entry name" value="Glutaredoxin"/>
    <property type="match status" value="1"/>
</dbReference>
<accession>A0A217EIN2</accession>
<dbReference type="SFLD" id="SFLDG00358">
    <property type="entry name" value="Main_(cytGST)"/>
    <property type="match status" value="1"/>
</dbReference>
<reference evidence="4" key="1">
    <citation type="submission" date="2017-06" db="EMBL/GenBank/DDBJ databases">
        <authorList>
            <person name="Varghese N."/>
            <person name="Submissions S."/>
        </authorList>
    </citation>
    <scope>NUCLEOTIDE SEQUENCE [LARGE SCALE GENOMIC DNA]</scope>
    <source>
        <strain evidence="4">ANC 5114</strain>
    </source>
</reference>
<gene>
    <name evidence="3" type="ORF">SAMN05444584_2137</name>
</gene>
<dbReference type="Proteomes" id="UP000243463">
    <property type="component" value="Unassembled WGS sequence"/>
</dbReference>
<proteinExistence type="predicted"/>
<dbReference type="PANTHER" id="PTHR43968">
    <property type="match status" value="1"/>
</dbReference>
<protein>
    <submittedName>
        <fullName evidence="3">RNA polymerase-associated protein</fullName>
    </submittedName>
</protein>
<dbReference type="PANTHER" id="PTHR43968:SF6">
    <property type="entry name" value="GLUTATHIONE S-TRANSFERASE OMEGA"/>
    <property type="match status" value="1"/>
</dbReference>
<keyword evidence="4" id="KW-1185">Reference proteome</keyword>
<dbReference type="RefSeq" id="WP_088824323.1">
    <property type="nucleotide sequence ID" value="NZ_FZLN01000006.1"/>
</dbReference>
<dbReference type="EMBL" id="FZLN01000006">
    <property type="protein sequence ID" value="SNQ30150.1"/>
    <property type="molecule type" value="Genomic_DNA"/>
</dbReference>
<dbReference type="GO" id="GO:0005737">
    <property type="term" value="C:cytoplasm"/>
    <property type="evidence" value="ECO:0007669"/>
    <property type="project" value="TreeGrafter"/>
</dbReference>
<dbReference type="InterPro" id="IPR010987">
    <property type="entry name" value="Glutathione-S-Trfase_C-like"/>
</dbReference>